<dbReference type="EMBL" id="LCQQ01000046">
    <property type="protein sequence ID" value="KKW20041.1"/>
    <property type="molecule type" value="Genomic_DNA"/>
</dbReference>
<dbReference type="AlphaFoldDB" id="A0A0G1WMN6"/>
<evidence type="ECO:0000313" key="2">
    <source>
        <dbReference type="Proteomes" id="UP000034201"/>
    </source>
</evidence>
<name>A0A0G1WMN6_9BACT</name>
<organism evidence="1 2">
    <name type="scientific">Candidatus Adlerbacteria bacterium GW2011_GWC1_50_9</name>
    <dbReference type="NCBI Taxonomy" id="1618608"/>
    <lineage>
        <taxon>Bacteria</taxon>
        <taxon>Candidatus Adleribacteriota</taxon>
    </lineage>
</organism>
<accession>A0A0G1WMN6</accession>
<dbReference type="InterPro" id="IPR007405">
    <property type="entry name" value="Phage_KVP40_Orf299"/>
</dbReference>
<dbReference type="Proteomes" id="UP000034201">
    <property type="component" value="Unassembled WGS sequence"/>
</dbReference>
<dbReference type="PANTHER" id="PTHR39961:SF1">
    <property type="entry name" value="DUF458 DOMAIN-CONTAINING PROTEIN"/>
    <property type="match status" value="1"/>
</dbReference>
<gene>
    <name evidence="1" type="ORF">UY61_C0046G0007</name>
</gene>
<dbReference type="PANTHER" id="PTHR39961">
    <property type="entry name" value="HYPOTHETICAL CYTOSOLIC PROTEIN"/>
    <property type="match status" value="1"/>
</dbReference>
<comment type="caution">
    <text evidence="1">The sequence shown here is derived from an EMBL/GenBank/DDBJ whole genome shotgun (WGS) entry which is preliminary data.</text>
</comment>
<protein>
    <submittedName>
        <fullName evidence="1">Uncharacterized protein</fullName>
    </submittedName>
</protein>
<sequence>MGGNENLESITFRSPTFGALSFDGAIDRIVLYIKESPRNSYKVIVGTDSASATPTTLVTAITVLRKGKGGIFFWTESAEKTYRTLRDRIIAEAVASIMLGQEVRSRLRDTLGNEFFWDGNEIHADVGKNGPTKDIVESITGMIKGYDFEPVIKPYSFGAFAVADRFT</sequence>
<evidence type="ECO:0000313" key="1">
    <source>
        <dbReference type="EMBL" id="KKW20041.1"/>
    </source>
</evidence>
<reference evidence="1 2" key="1">
    <citation type="journal article" date="2015" name="Nature">
        <title>rRNA introns, odd ribosomes, and small enigmatic genomes across a large radiation of phyla.</title>
        <authorList>
            <person name="Brown C.T."/>
            <person name="Hug L.A."/>
            <person name="Thomas B.C."/>
            <person name="Sharon I."/>
            <person name="Castelle C.J."/>
            <person name="Singh A."/>
            <person name="Wilkins M.J."/>
            <person name="Williams K.H."/>
            <person name="Banfield J.F."/>
        </authorList>
    </citation>
    <scope>NUCLEOTIDE SEQUENCE [LARGE SCALE GENOMIC DNA]</scope>
</reference>
<proteinExistence type="predicted"/>
<dbReference type="Pfam" id="PF04308">
    <property type="entry name" value="RNaseH_like"/>
    <property type="match status" value="1"/>
</dbReference>